<evidence type="ECO:0000313" key="1">
    <source>
        <dbReference type="EMBL" id="ALI57065.1"/>
    </source>
</evidence>
<dbReference type="STRING" id="1397108.IMCC12053_3118"/>
<dbReference type="Proteomes" id="UP000064920">
    <property type="component" value="Chromosome"/>
</dbReference>
<dbReference type="AlphaFoldDB" id="A0A0P0AF91"/>
<dbReference type="InterPro" id="IPR021880">
    <property type="entry name" value="DUF3489"/>
</dbReference>
<dbReference type="OrthoDB" id="7206991at2"/>
<protein>
    <submittedName>
        <fullName evidence="1">Uncharacterized protein</fullName>
    </submittedName>
</protein>
<dbReference type="PATRIC" id="fig|1397108.4.peg.3211"/>
<keyword evidence="2" id="KW-1185">Reference proteome</keyword>
<organism evidence="1 2">
    <name type="scientific">Celeribacter marinus</name>
    <dbReference type="NCBI Taxonomy" id="1397108"/>
    <lineage>
        <taxon>Bacteria</taxon>
        <taxon>Pseudomonadati</taxon>
        <taxon>Pseudomonadota</taxon>
        <taxon>Alphaproteobacteria</taxon>
        <taxon>Rhodobacterales</taxon>
        <taxon>Roseobacteraceae</taxon>
        <taxon>Celeribacter</taxon>
    </lineage>
</organism>
<dbReference type="Pfam" id="PF11994">
    <property type="entry name" value="DUF3489"/>
    <property type="match status" value="1"/>
</dbReference>
<proteinExistence type="predicted"/>
<gene>
    <name evidence="1" type="ORF">IMCC12053_3118</name>
</gene>
<sequence length="187" mass="19601">MPNLTKTQSLLLTTGAKRADNIAMPLPKGLHGAAAKKVVTMMCERGWLEEIDANTRKGEPLWRETGDGHGTTLVVTDAGLLAVGIEPVVVKTMAAVRNRAVLASASASASTSSTKKPTPRTNTKQAQIIALLQQPGGASVKEIAAVTGWLPHSIRGLISGGLKKKLGLLVTSEKQDGRGTVYKLDAT</sequence>
<reference evidence="1 2" key="1">
    <citation type="submission" date="2015-05" db="EMBL/GenBank/DDBJ databases">
        <authorList>
            <person name="Wang D.B."/>
            <person name="Wang M."/>
        </authorList>
    </citation>
    <scope>NUCLEOTIDE SEQUENCE [LARGE SCALE GENOMIC DNA]</scope>
    <source>
        <strain evidence="1 2">IMCC 12053</strain>
    </source>
</reference>
<dbReference type="EMBL" id="CP012023">
    <property type="protein sequence ID" value="ALI57065.1"/>
    <property type="molecule type" value="Genomic_DNA"/>
</dbReference>
<dbReference type="RefSeq" id="WP_062220548.1">
    <property type="nucleotide sequence ID" value="NZ_CP012023.1"/>
</dbReference>
<name>A0A0P0AF91_9RHOB</name>
<accession>A0A0P0AF91</accession>
<evidence type="ECO:0000313" key="2">
    <source>
        <dbReference type="Proteomes" id="UP000064920"/>
    </source>
</evidence>
<dbReference type="KEGG" id="cmar:IMCC12053_3118"/>